<dbReference type="EMBL" id="OKRB01000031">
    <property type="protein sequence ID" value="SPE18045.1"/>
    <property type="molecule type" value="Genomic_DNA"/>
</dbReference>
<dbReference type="InterPro" id="IPR018391">
    <property type="entry name" value="PQQ_b-propeller_rpt"/>
</dbReference>
<dbReference type="InterPro" id="IPR002372">
    <property type="entry name" value="PQQ_rpt_dom"/>
</dbReference>
<dbReference type="OrthoDB" id="5557059at2"/>
<dbReference type="PANTHER" id="PTHR34512">
    <property type="entry name" value="CELL SURFACE PROTEIN"/>
    <property type="match status" value="1"/>
</dbReference>
<dbReference type="Gene3D" id="2.40.128.630">
    <property type="match status" value="1"/>
</dbReference>
<organism evidence="2 3">
    <name type="scientific">Candidatus Sulfuritelmatomonas gaucii</name>
    <dbReference type="NCBI Taxonomy" id="2043161"/>
    <lineage>
        <taxon>Bacteria</taxon>
        <taxon>Pseudomonadati</taxon>
        <taxon>Acidobacteriota</taxon>
        <taxon>Terriglobia</taxon>
        <taxon>Terriglobales</taxon>
        <taxon>Acidobacteriaceae</taxon>
        <taxon>Candidatus Sulfuritelmatomonas</taxon>
    </lineage>
</organism>
<feature type="domain" description="Pyrrolo-quinoline quinone repeat" evidence="1">
    <location>
        <begin position="81"/>
        <end position="216"/>
    </location>
</feature>
<protein>
    <recommendedName>
        <fullName evidence="1">Pyrrolo-quinoline quinone repeat domain-containing protein</fullName>
    </recommendedName>
</protein>
<sequence>MAGGTLWQRCLVEFLVLGGIGILGATARAQNDWVQFGWHVASSSAPSFGTGITAANVASLSRHEVKLDGTVDASAIYLEGVSVDGSRHDVFFVTTSYGKTIAVDANYGSILWEYTPNGYASWEGSRQITNSTPAADPDRQHIYAAAPDGGIRKLTISDGHAVWTTPITLLPVREKIASPLKEFRGHIIAVTGGYVGDRPPYQGHVAILDATSGKLLNVWNSLCSNRTGLLQPSSCPDTQSAIWGRAGATIDAATGNIFVATGNGQYDGKTDWGDSVIELSPDASKMLGNYTPANNAELNDRDEDVGSTSPVLLGGDFLAQGGKDDLIRLLSIKAIAGAPAHMDHELQTVSTPSGNMLFTAPAVWHHGRETWMFAADGGGTAAWKLESGKLVAAWKNGNGGTSPVVAGDLLYIYDPRGGLRVYDPEKGTQIADLECGSGHWNSPIVVPGKIALPEGNANRHSSSGVLDIWSVPAGHR</sequence>
<dbReference type="Proteomes" id="UP000239735">
    <property type="component" value="Unassembled WGS sequence"/>
</dbReference>
<gene>
    <name evidence="2" type="ORF">SBA5_1260001</name>
</gene>
<dbReference type="InterPro" id="IPR015943">
    <property type="entry name" value="WD40/YVTN_repeat-like_dom_sf"/>
</dbReference>
<evidence type="ECO:0000259" key="1">
    <source>
        <dbReference type="Pfam" id="PF13360"/>
    </source>
</evidence>
<proteinExistence type="predicted"/>
<name>A0A2N9L501_9BACT</name>
<dbReference type="AlphaFoldDB" id="A0A2N9L501"/>
<dbReference type="SMART" id="SM00564">
    <property type="entry name" value="PQQ"/>
    <property type="match status" value="3"/>
</dbReference>
<reference evidence="3" key="1">
    <citation type="submission" date="2018-02" db="EMBL/GenBank/DDBJ databases">
        <authorList>
            <person name="Hausmann B."/>
        </authorList>
    </citation>
    <scope>NUCLEOTIDE SEQUENCE [LARGE SCALE GENOMIC DNA]</scope>
    <source>
        <strain evidence="3">Peat soil MAG SbA5</strain>
    </source>
</reference>
<dbReference type="SUPFAM" id="SSF50998">
    <property type="entry name" value="Quinoprotein alcohol dehydrogenase-like"/>
    <property type="match status" value="1"/>
</dbReference>
<accession>A0A2N9L501</accession>
<evidence type="ECO:0000313" key="2">
    <source>
        <dbReference type="EMBL" id="SPE18045.1"/>
    </source>
</evidence>
<dbReference type="Gene3D" id="2.130.10.10">
    <property type="entry name" value="YVTN repeat-like/Quinoprotein amine dehydrogenase"/>
    <property type="match status" value="1"/>
</dbReference>
<evidence type="ECO:0000313" key="3">
    <source>
        <dbReference type="Proteomes" id="UP000239735"/>
    </source>
</evidence>
<dbReference type="InterPro" id="IPR011047">
    <property type="entry name" value="Quinoprotein_ADH-like_sf"/>
</dbReference>
<dbReference type="Pfam" id="PF13360">
    <property type="entry name" value="PQQ_2"/>
    <property type="match status" value="1"/>
</dbReference>
<dbReference type="PANTHER" id="PTHR34512:SF30">
    <property type="entry name" value="OUTER MEMBRANE PROTEIN ASSEMBLY FACTOR BAMB"/>
    <property type="match status" value="1"/>
</dbReference>